<dbReference type="InterPro" id="IPR007325">
    <property type="entry name" value="KFase/CYL"/>
</dbReference>
<evidence type="ECO:0008006" key="6">
    <source>
        <dbReference type="Google" id="ProtNLM"/>
    </source>
</evidence>
<evidence type="ECO:0000313" key="5">
    <source>
        <dbReference type="Proteomes" id="UP000823388"/>
    </source>
</evidence>
<comment type="subcellular location">
    <subcellularLocation>
        <location evidence="1">Secreted</location>
        <location evidence="1">Extracellular space</location>
        <location evidence="1">Extracellular matrix</location>
    </subcellularLocation>
</comment>
<accession>A0A8T0XBS1</accession>
<evidence type="ECO:0000313" key="4">
    <source>
        <dbReference type="EMBL" id="KAG2656557.1"/>
    </source>
</evidence>
<gene>
    <name evidence="4" type="ORF">PVAP13_1KG092700</name>
</gene>
<dbReference type="SUPFAM" id="SSF102198">
    <property type="entry name" value="Putative cyclase"/>
    <property type="match status" value="1"/>
</dbReference>
<keyword evidence="3" id="KW-0272">Extracellular matrix</keyword>
<evidence type="ECO:0000256" key="3">
    <source>
        <dbReference type="ARBA" id="ARBA00022530"/>
    </source>
</evidence>
<protein>
    <recommendedName>
        <fullName evidence="6">Cyclase-like protein 2</fullName>
    </recommendedName>
</protein>
<dbReference type="Gene3D" id="3.50.30.50">
    <property type="entry name" value="Putative cyclase"/>
    <property type="match status" value="1"/>
</dbReference>
<dbReference type="PANTHER" id="PTHR31118">
    <property type="entry name" value="CYCLASE-LIKE PROTEIN 2"/>
    <property type="match status" value="1"/>
</dbReference>
<comment type="similarity">
    <text evidence="2">Belongs to the Cyclase 1 superfamily.</text>
</comment>
<dbReference type="PANTHER" id="PTHR31118:SF31">
    <property type="entry name" value="CYCLASE FAMILY PROTEIN"/>
    <property type="match status" value="1"/>
</dbReference>
<comment type="caution">
    <text evidence="4">The sequence shown here is derived from an EMBL/GenBank/DDBJ whole genome shotgun (WGS) entry which is preliminary data.</text>
</comment>
<dbReference type="OrthoDB" id="7108654at2759"/>
<dbReference type="AlphaFoldDB" id="A0A8T0XBS1"/>
<sequence length="313" mass="33333">MDRASAIKSSSVQLARLPQCRCAQLLACCELVATMSLPPPLMAMLLLAVATAPHVLAAGEDGGIAAHPAYADAAGTCGPASAAPAAAGAQRLEEYDGGHIVDITHAYRPELPAVGPDGLGPVVFQTMSLANGSICNLSELRMVVHAGTHIDTPGHMIQEHFEAGLDADKLDLAVLNGPALLVDVPRNTNITAEAMEFLKIPKGVRRVLFRTLNTDRKLMWKKEGDLNYVGFTEDGAQWLVDNTDIKLVGVDYLSVAAFDHLISAHVVFFKKPDIIPVEGLKLDDVPVGVYNLHCLPLRLVGAEGSPVRCILIK</sequence>
<dbReference type="Proteomes" id="UP000823388">
    <property type="component" value="Chromosome 1K"/>
</dbReference>
<evidence type="ECO:0000256" key="2">
    <source>
        <dbReference type="ARBA" id="ARBA00007865"/>
    </source>
</evidence>
<reference evidence="4" key="1">
    <citation type="submission" date="2020-05" db="EMBL/GenBank/DDBJ databases">
        <title>WGS assembly of Panicum virgatum.</title>
        <authorList>
            <person name="Lovell J.T."/>
            <person name="Jenkins J."/>
            <person name="Shu S."/>
            <person name="Juenger T.E."/>
            <person name="Schmutz J."/>
        </authorList>
    </citation>
    <scope>NUCLEOTIDE SEQUENCE</scope>
    <source>
        <strain evidence="4">AP13</strain>
    </source>
</reference>
<name>A0A8T0XBS1_PANVG</name>
<keyword evidence="3" id="KW-0964">Secreted</keyword>
<dbReference type="InterPro" id="IPR037175">
    <property type="entry name" value="KFase_sf"/>
</dbReference>
<dbReference type="EMBL" id="CM029037">
    <property type="protein sequence ID" value="KAG2656557.1"/>
    <property type="molecule type" value="Genomic_DNA"/>
</dbReference>
<dbReference type="GO" id="GO:0019441">
    <property type="term" value="P:L-tryptophan catabolic process to kynurenine"/>
    <property type="evidence" value="ECO:0007669"/>
    <property type="project" value="InterPro"/>
</dbReference>
<keyword evidence="5" id="KW-1185">Reference proteome</keyword>
<proteinExistence type="inferred from homology"/>
<dbReference type="GO" id="GO:0004061">
    <property type="term" value="F:arylformamidase activity"/>
    <property type="evidence" value="ECO:0007669"/>
    <property type="project" value="InterPro"/>
</dbReference>
<organism evidence="4 5">
    <name type="scientific">Panicum virgatum</name>
    <name type="common">Blackwell switchgrass</name>
    <dbReference type="NCBI Taxonomy" id="38727"/>
    <lineage>
        <taxon>Eukaryota</taxon>
        <taxon>Viridiplantae</taxon>
        <taxon>Streptophyta</taxon>
        <taxon>Embryophyta</taxon>
        <taxon>Tracheophyta</taxon>
        <taxon>Spermatophyta</taxon>
        <taxon>Magnoliopsida</taxon>
        <taxon>Liliopsida</taxon>
        <taxon>Poales</taxon>
        <taxon>Poaceae</taxon>
        <taxon>PACMAD clade</taxon>
        <taxon>Panicoideae</taxon>
        <taxon>Panicodae</taxon>
        <taxon>Paniceae</taxon>
        <taxon>Panicinae</taxon>
        <taxon>Panicum</taxon>
        <taxon>Panicum sect. Hiantes</taxon>
    </lineage>
</organism>
<evidence type="ECO:0000256" key="1">
    <source>
        <dbReference type="ARBA" id="ARBA00004498"/>
    </source>
</evidence>
<dbReference type="Pfam" id="PF04199">
    <property type="entry name" value="Cyclase"/>
    <property type="match status" value="1"/>
</dbReference>